<dbReference type="SMART" id="SM00248">
    <property type="entry name" value="ANK"/>
    <property type="match status" value="2"/>
</dbReference>
<evidence type="ECO:0000256" key="1">
    <source>
        <dbReference type="ARBA" id="ARBA00022448"/>
    </source>
</evidence>
<dbReference type="OMA" id="HIRRTAI"/>
<dbReference type="AlphaFoldDB" id="T1EPH7"/>
<evidence type="ECO:0000256" key="7">
    <source>
        <dbReference type="ARBA" id="ARBA00023303"/>
    </source>
</evidence>
<dbReference type="eggNOG" id="KOG0510">
    <property type="taxonomic scope" value="Eukaryota"/>
</dbReference>
<keyword evidence="2" id="KW-0716">Sensory transduction</keyword>
<dbReference type="EMBL" id="KB095811">
    <property type="protein sequence ID" value="ESO13244.1"/>
    <property type="molecule type" value="Genomic_DNA"/>
</dbReference>
<keyword evidence="4 8" id="KW-0040">ANK repeat</keyword>
<reference evidence="11" key="3">
    <citation type="submission" date="2015-06" db="UniProtKB">
        <authorList>
            <consortium name="EnsemblMetazoa"/>
        </authorList>
    </citation>
    <scope>IDENTIFICATION</scope>
</reference>
<dbReference type="InterPro" id="IPR052076">
    <property type="entry name" value="TRP_cation_channel"/>
</dbReference>
<name>T1EPH7_HELRO</name>
<keyword evidence="9" id="KW-1133">Transmembrane helix</keyword>
<evidence type="ECO:0000256" key="3">
    <source>
        <dbReference type="ARBA" id="ARBA00022737"/>
    </source>
</evidence>
<dbReference type="Pfam" id="PF12796">
    <property type="entry name" value="Ank_2"/>
    <property type="match status" value="1"/>
</dbReference>
<dbReference type="GO" id="GO:0022857">
    <property type="term" value="F:transmembrane transporter activity"/>
    <property type="evidence" value="ECO:0000318"/>
    <property type="project" value="GO_Central"/>
</dbReference>
<dbReference type="PROSITE" id="PS50088">
    <property type="entry name" value="ANK_REPEAT"/>
    <property type="match status" value="1"/>
</dbReference>
<keyword evidence="6" id="KW-0325">Glycoprotein</keyword>
<dbReference type="PANTHER" id="PTHR47143">
    <property type="entry name" value="TRANSIENT RECEPTOR POTENTIAL CATION CHANNEL PROTEIN PAINLESS"/>
    <property type="match status" value="1"/>
</dbReference>
<keyword evidence="3" id="KW-0677">Repeat</keyword>
<proteinExistence type="predicted"/>
<dbReference type="GO" id="GO:1902495">
    <property type="term" value="C:transmembrane transporter complex"/>
    <property type="evidence" value="ECO:0000318"/>
    <property type="project" value="GO_Central"/>
</dbReference>
<feature type="transmembrane region" description="Helical" evidence="9">
    <location>
        <begin position="272"/>
        <end position="289"/>
    </location>
</feature>
<feature type="transmembrane region" description="Helical" evidence="9">
    <location>
        <begin position="193"/>
        <end position="211"/>
    </location>
</feature>
<protein>
    <submittedName>
        <fullName evidence="10 11">Uncharacterized protein</fullName>
    </submittedName>
</protein>
<keyword evidence="9" id="KW-0472">Membrane</keyword>
<feature type="transmembrane region" description="Helical" evidence="9">
    <location>
        <begin position="327"/>
        <end position="350"/>
    </location>
</feature>
<accession>T1EPH7</accession>
<evidence type="ECO:0000256" key="6">
    <source>
        <dbReference type="ARBA" id="ARBA00023180"/>
    </source>
</evidence>
<keyword evidence="7" id="KW-0407">Ion channel</keyword>
<evidence type="ECO:0000256" key="5">
    <source>
        <dbReference type="ARBA" id="ARBA00023065"/>
    </source>
</evidence>
<sequence>MAYKNTALHYACSNGHVEAVQLLLEKKADVSLTNTYNNSALDLAIDNLHQDVVMIFDYQYIDPGPDDASSQRNRYLALNTMVHHGRDVLLSHPLCQNLLFQKWVRFGRSMFIINLLTYIGYLTCLTALVVIKYQDCPPSHTNISTTNCKLEETEMGESLPVYRSGSDDNSSKCLQSPLTCLSRPHPQYATQRILTVFLYVFVAVFFVRDFIKILSQRWRYILNIYNTIVWLLMLATVSFLFDSQFFDRWRAAWVAMFLAWINFIMYLRRIDFLGIYVIMFVSVLTSLVKGSFEDIFTSIISVLIMTLGEVNYLELKQALTIFRVDGDVLIIIFVFLMPIALMNLMIGVAVGDIEKIQRNAYLKRIGLQVDLMYNIENNMPRLLQKKFHIRRTAIKPNEEPEHTNLTCFGQRRKVQFIEAEKKDKTTSRLESLIEKTQAQQQSIKVLTMTLQQQNILLHEIARKFEVSYPHTGITSHLGFGGGGGPHGGAGGFVYNRPTSYLWDSQSLYPSYKLGNNASNPVTPEPSVAGQPSFATTIQPPHQPKMLIPESVSVYQNVNLDGVDRWRKRSIRPTKNVVIVGDFVCPTFDDDKPKTYI</sequence>
<keyword evidence="9" id="KW-0812">Transmembrane</keyword>
<dbReference type="SUPFAM" id="SSF48403">
    <property type="entry name" value="Ankyrin repeat"/>
    <property type="match status" value="1"/>
</dbReference>
<dbReference type="EnsemblMetazoa" id="HelroT159882">
    <property type="protein sequence ID" value="HelroP159882"/>
    <property type="gene ID" value="HelroG159882"/>
</dbReference>
<dbReference type="HOGENOM" id="CLU_458040_0_0_1"/>
<keyword evidence="5" id="KW-0406">Ion transport</keyword>
<dbReference type="PANTHER" id="PTHR47143:SF1">
    <property type="entry name" value="ION_TRANS DOMAIN-CONTAINING PROTEIN"/>
    <property type="match status" value="1"/>
</dbReference>
<dbReference type="Proteomes" id="UP000015101">
    <property type="component" value="Unassembled WGS sequence"/>
</dbReference>
<feature type="transmembrane region" description="Helical" evidence="9">
    <location>
        <begin position="223"/>
        <end position="241"/>
    </location>
</feature>
<dbReference type="Gene3D" id="1.25.40.20">
    <property type="entry name" value="Ankyrin repeat-containing domain"/>
    <property type="match status" value="1"/>
</dbReference>
<dbReference type="GO" id="GO:0034220">
    <property type="term" value="P:monoatomic ion transmembrane transport"/>
    <property type="evidence" value="ECO:0000318"/>
    <property type="project" value="GO_Central"/>
</dbReference>
<evidence type="ECO:0000313" key="11">
    <source>
        <dbReference type="EnsemblMetazoa" id="HelroP159882"/>
    </source>
</evidence>
<gene>
    <name evidence="11" type="primary">20198477</name>
    <name evidence="10" type="ORF">HELRODRAFT_159882</name>
</gene>
<evidence type="ECO:0000256" key="9">
    <source>
        <dbReference type="SAM" id="Phobius"/>
    </source>
</evidence>
<feature type="repeat" description="ANK" evidence="8">
    <location>
        <begin position="3"/>
        <end position="35"/>
    </location>
</feature>
<evidence type="ECO:0000256" key="8">
    <source>
        <dbReference type="PROSITE-ProRule" id="PRU00023"/>
    </source>
</evidence>
<keyword evidence="12" id="KW-1185">Reference proteome</keyword>
<dbReference type="OrthoDB" id="1661883at2759"/>
<dbReference type="EMBL" id="AMQM01000407">
    <property type="status" value="NOT_ANNOTATED_CDS"/>
    <property type="molecule type" value="Genomic_DNA"/>
</dbReference>
<evidence type="ECO:0000256" key="4">
    <source>
        <dbReference type="ARBA" id="ARBA00023043"/>
    </source>
</evidence>
<dbReference type="GeneID" id="20198477"/>
<feature type="transmembrane region" description="Helical" evidence="9">
    <location>
        <begin position="295"/>
        <end position="315"/>
    </location>
</feature>
<feature type="transmembrane region" description="Helical" evidence="9">
    <location>
        <begin position="247"/>
        <end position="265"/>
    </location>
</feature>
<dbReference type="KEGG" id="hro:HELRODRAFT_159882"/>
<reference evidence="10 12" key="2">
    <citation type="journal article" date="2013" name="Nature">
        <title>Insights into bilaterian evolution from three spiralian genomes.</title>
        <authorList>
            <person name="Simakov O."/>
            <person name="Marletaz F."/>
            <person name="Cho S.J."/>
            <person name="Edsinger-Gonzales E."/>
            <person name="Havlak P."/>
            <person name="Hellsten U."/>
            <person name="Kuo D.H."/>
            <person name="Larsson T."/>
            <person name="Lv J."/>
            <person name="Arendt D."/>
            <person name="Savage R."/>
            <person name="Osoegawa K."/>
            <person name="de Jong P."/>
            <person name="Grimwood J."/>
            <person name="Chapman J.A."/>
            <person name="Shapiro H."/>
            <person name="Aerts A."/>
            <person name="Otillar R.P."/>
            <person name="Terry A.Y."/>
            <person name="Boore J.L."/>
            <person name="Grigoriev I.V."/>
            <person name="Lindberg D.R."/>
            <person name="Seaver E.C."/>
            <person name="Weisblat D.A."/>
            <person name="Putnam N.H."/>
            <person name="Rokhsar D.S."/>
        </authorList>
    </citation>
    <scope>NUCLEOTIDE SEQUENCE</scope>
</reference>
<evidence type="ECO:0000256" key="2">
    <source>
        <dbReference type="ARBA" id="ARBA00022606"/>
    </source>
</evidence>
<dbReference type="EMBL" id="AMQM01000406">
    <property type="status" value="NOT_ANNOTATED_CDS"/>
    <property type="molecule type" value="Genomic_DNA"/>
</dbReference>
<dbReference type="STRING" id="6412.T1EPH7"/>
<keyword evidence="1" id="KW-0813">Transport</keyword>
<organism evidence="11 12">
    <name type="scientific">Helobdella robusta</name>
    <name type="common">Californian leech</name>
    <dbReference type="NCBI Taxonomy" id="6412"/>
    <lineage>
        <taxon>Eukaryota</taxon>
        <taxon>Metazoa</taxon>
        <taxon>Spiralia</taxon>
        <taxon>Lophotrochozoa</taxon>
        <taxon>Annelida</taxon>
        <taxon>Clitellata</taxon>
        <taxon>Hirudinea</taxon>
        <taxon>Rhynchobdellida</taxon>
        <taxon>Glossiphoniidae</taxon>
        <taxon>Helobdella</taxon>
    </lineage>
</organism>
<dbReference type="PROSITE" id="PS50297">
    <property type="entry name" value="ANK_REP_REGION"/>
    <property type="match status" value="1"/>
</dbReference>
<evidence type="ECO:0000313" key="10">
    <source>
        <dbReference type="EMBL" id="ESO13244.1"/>
    </source>
</evidence>
<dbReference type="InterPro" id="IPR036770">
    <property type="entry name" value="Ankyrin_rpt-contain_sf"/>
</dbReference>
<dbReference type="InParanoid" id="T1EPH7"/>
<dbReference type="CTD" id="20198477"/>
<feature type="transmembrane region" description="Helical" evidence="9">
    <location>
        <begin position="111"/>
        <end position="131"/>
    </location>
</feature>
<evidence type="ECO:0000313" key="12">
    <source>
        <dbReference type="Proteomes" id="UP000015101"/>
    </source>
</evidence>
<dbReference type="RefSeq" id="XP_009009964.1">
    <property type="nucleotide sequence ID" value="XM_009011716.1"/>
</dbReference>
<reference evidence="12" key="1">
    <citation type="submission" date="2012-12" db="EMBL/GenBank/DDBJ databases">
        <authorList>
            <person name="Hellsten U."/>
            <person name="Grimwood J."/>
            <person name="Chapman J.A."/>
            <person name="Shapiro H."/>
            <person name="Aerts A."/>
            <person name="Otillar R.P."/>
            <person name="Terry A.Y."/>
            <person name="Boore J.L."/>
            <person name="Simakov O."/>
            <person name="Marletaz F."/>
            <person name="Cho S.-J."/>
            <person name="Edsinger-Gonzales E."/>
            <person name="Havlak P."/>
            <person name="Kuo D.-H."/>
            <person name="Larsson T."/>
            <person name="Lv J."/>
            <person name="Arendt D."/>
            <person name="Savage R."/>
            <person name="Osoegawa K."/>
            <person name="de Jong P."/>
            <person name="Lindberg D.R."/>
            <person name="Seaver E.C."/>
            <person name="Weisblat D.A."/>
            <person name="Putnam N.H."/>
            <person name="Grigoriev I.V."/>
            <person name="Rokhsar D.S."/>
        </authorList>
    </citation>
    <scope>NUCLEOTIDE SEQUENCE</scope>
</reference>
<dbReference type="InterPro" id="IPR002110">
    <property type="entry name" value="Ankyrin_rpt"/>
</dbReference>